<evidence type="ECO:0000313" key="5">
    <source>
        <dbReference type="EMBL" id="KAF0904806.1"/>
    </source>
</evidence>
<gene>
    <name evidence="5" type="ORF">E2562_037321</name>
</gene>
<dbReference type="PANTHER" id="PTHR11783">
    <property type="entry name" value="SULFOTRANSFERASE SULT"/>
    <property type="match status" value="1"/>
</dbReference>
<organism evidence="5 6">
    <name type="scientific">Oryza meyeriana var. granulata</name>
    <dbReference type="NCBI Taxonomy" id="110450"/>
    <lineage>
        <taxon>Eukaryota</taxon>
        <taxon>Viridiplantae</taxon>
        <taxon>Streptophyta</taxon>
        <taxon>Embryophyta</taxon>
        <taxon>Tracheophyta</taxon>
        <taxon>Spermatophyta</taxon>
        <taxon>Magnoliopsida</taxon>
        <taxon>Liliopsida</taxon>
        <taxon>Poales</taxon>
        <taxon>Poaceae</taxon>
        <taxon>BOP clade</taxon>
        <taxon>Oryzoideae</taxon>
        <taxon>Oryzeae</taxon>
        <taxon>Oryzinae</taxon>
        <taxon>Oryza</taxon>
        <taxon>Oryza meyeriana</taxon>
    </lineage>
</organism>
<evidence type="ECO:0000256" key="3">
    <source>
        <dbReference type="RuleBase" id="RU361155"/>
    </source>
</evidence>
<evidence type="ECO:0000256" key="2">
    <source>
        <dbReference type="ARBA" id="ARBA00022679"/>
    </source>
</evidence>
<dbReference type="InterPro" id="IPR000863">
    <property type="entry name" value="Sulfotransferase_dom"/>
</dbReference>
<name>A0A6G1CX89_9ORYZ</name>
<reference evidence="5 6" key="1">
    <citation type="submission" date="2019-11" db="EMBL/GenBank/DDBJ databases">
        <title>Whole genome sequence of Oryza granulata.</title>
        <authorList>
            <person name="Li W."/>
        </authorList>
    </citation>
    <scope>NUCLEOTIDE SEQUENCE [LARGE SCALE GENOMIC DNA]</scope>
    <source>
        <strain evidence="6">cv. Menghai</strain>
        <tissue evidence="5">Leaf</tissue>
    </source>
</reference>
<proteinExistence type="inferred from homology"/>
<protein>
    <recommendedName>
        <fullName evidence="3">Sulfotransferase</fullName>
        <ecNumber evidence="3">2.8.2.-</ecNumber>
    </recommendedName>
</protein>
<dbReference type="Gene3D" id="3.40.50.300">
    <property type="entry name" value="P-loop containing nucleotide triphosphate hydrolases"/>
    <property type="match status" value="1"/>
</dbReference>
<comment type="similarity">
    <text evidence="1 3">Belongs to the sulfotransferase 1 family.</text>
</comment>
<dbReference type="AlphaFoldDB" id="A0A6G1CX89"/>
<accession>A0A6G1CX89</accession>
<comment type="caution">
    <text evidence="5">The sequence shown here is derived from an EMBL/GenBank/DDBJ whole genome shotgun (WGS) entry which is preliminary data.</text>
</comment>
<dbReference type="OrthoDB" id="692105at2759"/>
<sequence>MVDAIVELCSLDNMRGLEANKMGYVDSRLNLRRETLFRKGVAGDWVDHMTPEMARRLDDIVAEKLGATGLTFLCDLEPAFKKKHTPVKLLLNVLRRWHITVCLTLW</sequence>
<evidence type="ECO:0000313" key="6">
    <source>
        <dbReference type="Proteomes" id="UP000479710"/>
    </source>
</evidence>
<dbReference type="InterPro" id="IPR027417">
    <property type="entry name" value="P-loop_NTPase"/>
</dbReference>
<evidence type="ECO:0000259" key="4">
    <source>
        <dbReference type="Pfam" id="PF00685"/>
    </source>
</evidence>
<dbReference type="Proteomes" id="UP000479710">
    <property type="component" value="Unassembled WGS sequence"/>
</dbReference>
<evidence type="ECO:0000256" key="1">
    <source>
        <dbReference type="ARBA" id="ARBA00005771"/>
    </source>
</evidence>
<keyword evidence="2 3" id="KW-0808">Transferase</keyword>
<dbReference type="EMBL" id="SPHZ02000008">
    <property type="protein sequence ID" value="KAF0904806.1"/>
    <property type="molecule type" value="Genomic_DNA"/>
</dbReference>
<dbReference type="SUPFAM" id="SSF52540">
    <property type="entry name" value="P-loop containing nucleoside triphosphate hydrolases"/>
    <property type="match status" value="1"/>
</dbReference>
<feature type="domain" description="Sulfotransferase" evidence="4">
    <location>
        <begin position="2"/>
        <end position="69"/>
    </location>
</feature>
<dbReference type="GO" id="GO:0008146">
    <property type="term" value="F:sulfotransferase activity"/>
    <property type="evidence" value="ECO:0007669"/>
    <property type="project" value="InterPro"/>
</dbReference>
<dbReference type="EC" id="2.8.2.-" evidence="3"/>
<dbReference type="Pfam" id="PF00685">
    <property type="entry name" value="Sulfotransfer_1"/>
    <property type="match status" value="1"/>
</dbReference>
<keyword evidence="6" id="KW-1185">Reference proteome</keyword>